<proteinExistence type="predicted"/>
<feature type="non-terminal residue" evidence="2">
    <location>
        <position position="1"/>
    </location>
</feature>
<evidence type="ECO:0000313" key="2">
    <source>
        <dbReference type="EMBL" id="CDW17507.1"/>
    </source>
</evidence>
<reference evidence="2" key="1">
    <citation type="submission" date="2014-05" db="EMBL/GenBank/DDBJ databases">
        <authorList>
            <person name="Chronopoulou M."/>
        </authorList>
    </citation>
    <scope>NUCLEOTIDE SEQUENCE</scope>
    <source>
        <tissue evidence="2">Whole organism</tissue>
    </source>
</reference>
<dbReference type="EMBL" id="HACA01000146">
    <property type="protein sequence ID" value="CDW17507.1"/>
    <property type="molecule type" value="Transcribed_RNA"/>
</dbReference>
<accession>A0A0K2SVS0</accession>
<name>A0A0K2SVS0_LEPSM</name>
<evidence type="ECO:0000256" key="1">
    <source>
        <dbReference type="SAM" id="Phobius"/>
    </source>
</evidence>
<keyword evidence="1" id="KW-0472">Membrane</keyword>
<sequence>KGRHNVQELKQEEDTLDRISCKHITSGCRARILFIIACLVLRSLPPLVFNETILFIPIFLLMSSAYDLRML</sequence>
<feature type="transmembrane region" description="Helical" evidence="1">
    <location>
        <begin position="32"/>
        <end position="62"/>
    </location>
</feature>
<organism evidence="2">
    <name type="scientific">Lepeophtheirus salmonis</name>
    <name type="common">Salmon louse</name>
    <name type="synonym">Caligus salmonis</name>
    <dbReference type="NCBI Taxonomy" id="72036"/>
    <lineage>
        <taxon>Eukaryota</taxon>
        <taxon>Metazoa</taxon>
        <taxon>Ecdysozoa</taxon>
        <taxon>Arthropoda</taxon>
        <taxon>Crustacea</taxon>
        <taxon>Multicrustacea</taxon>
        <taxon>Hexanauplia</taxon>
        <taxon>Copepoda</taxon>
        <taxon>Siphonostomatoida</taxon>
        <taxon>Caligidae</taxon>
        <taxon>Lepeophtheirus</taxon>
    </lineage>
</organism>
<keyword evidence="1" id="KW-0812">Transmembrane</keyword>
<dbReference type="AlphaFoldDB" id="A0A0K2SVS0"/>
<protein>
    <submittedName>
        <fullName evidence="2">Uncharacterized protein</fullName>
    </submittedName>
</protein>
<keyword evidence="1" id="KW-1133">Transmembrane helix</keyword>